<comment type="catalytic activity">
    <reaction evidence="1">
        <text>a monocarboxylic acid amide + H2O = a monocarboxylate + NH4(+)</text>
        <dbReference type="Rhea" id="RHEA:12020"/>
        <dbReference type="ChEBI" id="CHEBI:15377"/>
        <dbReference type="ChEBI" id="CHEBI:28938"/>
        <dbReference type="ChEBI" id="CHEBI:35757"/>
        <dbReference type="ChEBI" id="CHEBI:83628"/>
        <dbReference type="EC" id="3.5.1.4"/>
    </reaction>
</comment>
<dbReference type="GO" id="GO:0016740">
    <property type="term" value="F:transferase activity"/>
    <property type="evidence" value="ECO:0007669"/>
    <property type="project" value="UniProtKB-KW"/>
</dbReference>
<proteinExistence type="inferred from homology"/>
<dbReference type="PANTHER" id="PTHR11895:SF7">
    <property type="entry name" value="GLUTAMYL-TRNA(GLN) AMIDOTRANSFERASE SUBUNIT A, MITOCHONDRIAL"/>
    <property type="match status" value="1"/>
</dbReference>
<keyword evidence="6" id="KW-1185">Reference proteome</keyword>
<name>A0A402CF18_RHOWR</name>
<dbReference type="RefSeq" id="WP_124394181.1">
    <property type="nucleotide sequence ID" value="NZ_BHYM01000050.1"/>
</dbReference>
<dbReference type="Proteomes" id="UP000287519">
    <property type="component" value="Unassembled WGS sequence"/>
</dbReference>
<organism evidence="5 6">
    <name type="scientific">Rhodococcus wratislaviensis</name>
    <name type="common">Tsukamurella wratislaviensis</name>
    <dbReference type="NCBI Taxonomy" id="44752"/>
    <lineage>
        <taxon>Bacteria</taxon>
        <taxon>Bacillati</taxon>
        <taxon>Actinomycetota</taxon>
        <taxon>Actinomycetes</taxon>
        <taxon>Mycobacteriales</taxon>
        <taxon>Nocardiaceae</taxon>
        <taxon>Rhodococcus</taxon>
    </lineage>
</organism>
<dbReference type="SUPFAM" id="SSF75304">
    <property type="entry name" value="Amidase signature (AS) enzymes"/>
    <property type="match status" value="1"/>
</dbReference>
<dbReference type="InterPro" id="IPR036928">
    <property type="entry name" value="AS_sf"/>
</dbReference>
<dbReference type="Pfam" id="PF01425">
    <property type="entry name" value="Amidase"/>
    <property type="match status" value="1"/>
</dbReference>
<protein>
    <recommendedName>
        <fullName evidence="3">amidase</fullName>
        <ecNumber evidence="3">3.5.1.4</ecNumber>
    </recommendedName>
</protein>
<dbReference type="InterPro" id="IPR023631">
    <property type="entry name" value="Amidase_dom"/>
</dbReference>
<comment type="caution">
    <text evidence="5">The sequence shown here is derived from an EMBL/GenBank/DDBJ whole genome shotgun (WGS) entry which is preliminary data.</text>
</comment>
<evidence type="ECO:0000256" key="2">
    <source>
        <dbReference type="ARBA" id="ARBA00009199"/>
    </source>
</evidence>
<accession>A0A402CF18</accession>
<dbReference type="PANTHER" id="PTHR11895">
    <property type="entry name" value="TRANSAMIDASE"/>
    <property type="match status" value="1"/>
</dbReference>
<dbReference type="InterPro" id="IPR020556">
    <property type="entry name" value="Amidase_CS"/>
</dbReference>
<evidence type="ECO:0000256" key="1">
    <source>
        <dbReference type="ARBA" id="ARBA00001311"/>
    </source>
</evidence>
<comment type="similarity">
    <text evidence="2">Belongs to the amidase family.</text>
</comment>
<gene>
    <name evidence="5" type="ORF">Rhow_006141</name>
</gene>
<dbReference type="InterPro" id="IPR000120">
    <property type="entry name" value="Amidase"/>
</dbReference>
<keyword evidence="5" id="KW-0808">Transferase</keyword>
<evidence type="ECO:0000259" key="4">
    <source>
        <dbReference type="Pfam" id="PF01425"/>
    </source>
</evidence>
<sequence length="460" mass="49512">MAATFNAGQAQNAVQSNLDNIDKYEAHIAALITHRRDAALDEAQNLDMLADRDEWPGPLYGMTLTVKDNFDVAGTPTTNGTSFAYSRDAEDDCFLVERVKNAGAVVVAKANQSEYCLTVTNHNVHHGTCRNPWNLDRIAGGSSGGSAASVAAGFATASIGSDSGGSIRIPASLNGLVGLRPSAGRLSNRRTDMTRVATFTAGGPIAHRATDIARLFHVMDAYDRSDVTSVDLPRDRSPVFPHEGIEGLRIGVPTNFWLDDIDNEILTAVRTGIDTLVALGGNVVEIQVPGSEVCQAQMTPMVTANFHALYGDYLTRGLSETDPEVVSFLETGASVSATQYAESAMFRQQWRRTLDNVFQDVDVLVSPTVPAPTPPIGWKPDYSEMINFTRLTYPQAFAGVPAISIPCGFRTDGMPIGLQLTGGYWRDSLLVRSAIAFQGATDFHTARPHIVPRLEVAPTV</sequence>
<dbReference type="OrthoDB" id="5175573at2"/>
<dbReference type="EC" id="3.5.1.4" evidence="3"/>
<evidence type="ECO:0000256" key="3">
    <source>
        <dbReference type="ARBA" id="ARBA00012922"/>
    </source>
</evidence>
<evidence type="ECO:0000313" key="5">
    <source>
        <dbReference type="EMBL" id="GCE42202.1"/>
    </source>
</evidence>
<dbReference type="EMBL" id="BHYM01000050">
    <property type="protein sequence ID" value="GCE42202.1"/>
    <property type="molecule type" value="Genomic_DNA"/>
</dbReference>
<dbReference type="PROSITE" id="PS00571">
    <property type="entry name" value="AMIDASES"/>
    <property type="match status" value="1"/>
</dbReference>
<feature type="domain" description="Amidase" evidence="4">
    <location>
        <begin position="13"/>
        <end position="430"/>
    </location>
</feature>
<dbReference type="AlphaFoldDB" id="A0A402CF18"/>
<dbReference type="Gene3D" id="3.90.1300.10">
    <property type="entry name" value="Amidase signature (AS) domain"/>
    <property type="match status" value="1"/>
</dbReference>
<reference evidence="5 6" key="1">
    <citation type="submission" date="2018-11" db="EMBL/GenBank/DDBJ databases">
        <title>Microbial catabolism of amino acid.</title>
        <authorList>
            <person name="Hibi M."/>
            <person name="Ogawa J."/>
        </authorList>
    </citation>
    <scope>NUCLEOTIDE SEQUENCE [LARGE SCALE GENOMIC DNA]</scope>
    <source>
        <strain evidence="5 6">C31-06</strain>
    </source>
</reference>
<dbReference type="GO" id="GO:0004040">
    <property type="term" value="F:amidase activity"/>
    <property type="evidence" value="ECO:0007669"/>
    <property type="project" value="UniProtKB-EC"/>
</dbReference>
<evidence type="ECO:0000313" key="6">
    <source>
        <dbReference type="Proteomes" id="UP000287519"/>
    </source>
</evidence>